<protein>
    <recommendedName>
        <fullName evidence="13">Serine/threonine-protein phosphatase</fullName>
        <ecNumber evidence="13">3.1.3.16</ecNumber>
    </recommendedName>
</protein>
<organism evidence="16 17">
    <name type="scientific">Taxus chinensis</name>
    <name type="common">Chinese yew</name>
    <name type="synonym">Taxus wallichiana var. chinensis</name>
    <dbReference type="NCBI Taxonomy" id="29808"/>
    <lineage>
        <taxon>Eukaryota</taxon>
        <taxon>Viridiplantae</taxon>
        <taxon>Streptophyta</taxon>
        <taxon>Embryophyta</taxon>
        <taxon>Tracheophyta</taxon>
        <taxon>Spermatophyta</taxon>
        <taxon>Pinopsida</taxon>
        <taxon>Pinidae</taxon>
        <taxon>Conifers II</taxon>
        <taxon>Cupressales</taxon>
        <taxon>Taxaceae</taxon>
        <taxon>Taxus</taxon>
    </lineage>
</organism>
<comment type="similarity">
    <text evidence="3">Belongs to the PPP phosphatase family. BSU subfamily.</text>
</comment>
<dbReference type="PIRSF" id="PIRSF036363">
    <property type="entry name" value="PPP_BSU1"/>
    <property type="match status" value="1"/>
</dbReference>
<evidence type="ECO:0000256" key="10">
    <source>
        <dbReference type="ARBA" id="ARBA00023242"/>
    </source>
</evidence>
<feature type="region of interest" description="Disordered" evidence="14">
    <location>
        <begin position="768"/>
        <end position="790"/>
    </location>
</feature>
<feature type="non-terminal residue" evidence="16">
    <location>
        <position position="1"/>
    </location>
</feature>
<feature type="compositionally biased region" description="Basic and acidic residues" evidence="14">
    <location>
        <begin position="307"/>
        <end position="316"/>
    </location>
</feature>
<evidence type="ECO:0000313" key="16">
    <source>
        <dbReference type="EMBL" id="KAH9296866.1"/>
    </source>
</evidence>
<dbReference type="PANTHER" id="PTHR46422">
    <property type="entry name" value="SERINE/THREONINE-PROTEIN PHOSPHATASE BSL3"/>
    <property type="match status" value="1"/>
</dbReference>
<dbReference type="SUPFAM" id="SSF56300">
    <property type="entry name" value="Metallo-dependent phosphatases"/>
    <property type="match status" value="1"/>
</dbReference>
<dbReference type="Pfam" id="PF24681">
    <property type="entry name" value="Kelch_KLHDC2_KLHL20_DRC7"/>
    <property type="match status" value="1"/>
</dbReference>
<dbReference type="GO" id="GO:0005886">
    <property type="term" value="C:plasma membrane"/>
    <property type="evidence" value="ECO:0007669"/>
    <property type="project" value="UniProtKB-ARBA"/>
</dbReference>
<keyword evidence="17" id="KW-1185">Reference proteome</keyword>
<feature type="domain" description="Serine/threonine specific protein phosphatases" evidence="15">
    <location>
        <begin position="556"/>
        <end position="561"/>
    </location>
</feature>
<evidence type="ECO:0000256" key="11">
    <source>
        <dbReference type="ARBA" id="ARBA00047761"/>
    </source>
</evidence>
<evidence type="ECO:0000256" key="3">
    <source>
        <dbReference type="ARBA" id="ARBA00005671"/>
    </source>
</evidence>
<evidence type="ECO:0000256" key="12">
    <source>
        <dbReference type="ARBA" id="ARBA00048336"/>
    </source>
</evidence>
<dbReference type="GO" id="GO:0005634">
    <property type="term" value="C:nucleus"/>
    <property type="evidence" value="ECO:0007669"/>
    <property type="project" value="UniProtKB-SubCell"/>
</dbReference>
<dbReference type="InterPro" id="IPR006652">
    <property type="entry name" value="Kelch_1"/>
</dbReference>
<evidence type="ECO:0000256" key="13">
    <source>
        <dbReference type="RuleBase" id="RU004273"/>
    </source>
</evidence>
<dbReference type="CDD" id="cd07419">
    <property type="entry name" value="MPP_Bsu1_C"/>
    <property type="match status" value="1"/>
</dbReference>
<dbReference type="SMART" id="SM00156">
    <property type="entry name" value="PP2Ac"/>
    <property type="match status" value="1"/>
</dbReference>
<keyword evidence="9" id="KW-0464">Manganese</keyword>
<comment type="cofactor">
    <cofactor evidence="1">
        <name>Mn(2+)</name>
        <dbReference type="ChEBI" id="CHEBI:29035"/>
    </cofactor>
</comment>
<evidence type="ECO:0000256" key="8">
    <source>
        <dbReference type="ARBA" id="ARBA00022912"/>
    </source>
</evidence>
<dbReference type="OMA" id="FRHTSWM"/>
<evidence type="ECO:0000256" key="1">
    <source>
        <dbReference type="ARBA" id="ARBA00001936"/>
    </source>
</evidence>
<dbReference type="SUPFAM" id="SSF117281">
    <property type="entry name" value="Kelch motif"/>
    <property type="match status" value="1"/>
</dbReference>
<dbReference type="Proteomes" id="UP000824469">
    <property type="component" value="Unassembled WGS sequence"/>
</dbReference>
<keyword evidence="5" id="KW-0479">Metal-binding</keyword>
<evidence type="ECO:0000256" key="5">
    <source>
        <dbReference type="ARBA" id="ARBA00022723"/>
    </source>
</evidence>
<dbReference type="InterPro" id="IPR029052">
    <property type="entry name" value="Metallo-depent_PP-like"/>
</dbReference>
<dbReference type="GO" id="GO:0046872">
    <property type="term" value="F:metal ion binding"/>
    <property type="evidence" value="ECO:0007669"/>
    <property type="project" value="UniProtKB-KW"/>
</dbReference>
<dbReference type="Gene3D" id="2.120.10.80">
    <property type="entry name" value="Kelch-type beta propeller"/>
    <property type="match status" value="2"/>
</dbReference>
<reference evidence="16 17" key="1">
    <citation type="journal article" date="2021" name="Nat. Plants">
        <title>The Taxus genome provides insights into paclitaxel biosynthesis.</title>
        <authorList>
            <person name="Xiong X."/>
            <person name="Gou J."/>
            <person name="Liao Q."/>
            <person name="Li Y."/>
            <person name="Zhou Q."/>
            <person name="Bi G."/>
            <person name="Li C."/>
            <person name="Du R."/>
            <person name="Wang X."/>
            <person name="Sun T."/>
            <person name="Guo L."/>
            <person name="Liang H."/>
            <person name="Lu P."/>
            <person name="Wu Y."/>
            <person name="Zhang Z."/>
            <person name="Ro D.K."/>
            <person name="Shang Y."/>
            <person name="Huang S."/>
            <person name="Yan J."/>
        </authorList>
    </citation>
    <scope>NUCLEOTIDE SEQUENCE [LARGE SCALE GENOMIC DNA]</scope>
    <source>
        <strain evidence="16">Ta-2019</strain>
    </source>
</reference>
<dbReference type="InterPro" id="IPR012391">
    <property type="entry name" value="Ser/Thr_prot_Pase_BSU1"/>
</dbReference>
<evidence type="ECO:0000256" key="2">
    <source>
        <dbReference type="ARBA" id="ARBA00004123"/>
    </source>
</evidence>
<dbReference type="AlphaFoldDB" id="A0AA38CCQ1"/>
<dbReference type="FunFam" id="3.60.21.10:FF:000008">
    <property type="entry name" value="Serine/threonine-protein phosphatase"/>
    <property type="match status" value="1"/>
</dbReference>
<comment type="subcellular location">
    <subcellularLocation>
        <location evidence="2">Nucleus</location>
    </subcellularLocation>
</comment>
<sequence>YHPGGEAPSPRAAHTATAVGTMVVIQGGIGPAGHSTDDLYVLDLTHSKFKWHRVVVQGPGPGPRYGHVMDLVGQRYIVTVSGNDGKRALSDAWALDTSQKPYQWQRLEPDGDRPSARMYATASARADGMLLLCGGRDSSGVPLSDAYGLFKHRDGRWEWTLAPGVSPSPRYQHAGVFVDARLHVSGGTLRGGRMVEGLPTIAVLDTAAGLWLDRNGVVTSPRTNKSHAEFDSSMELLKRCRHAAASVGNRIYIYGGLRGEMLLDDFLVSEDHSPQTYRIPAASGNKDVTKDGGPEFGSSGVPSMSKKGLEELEKASAAEAEAVSAHWEAAKAAATNKTENGEEPIESDECSDQASENVVASGSTLMSHEPLESDVRLHHRAVVVAKEPVGNLGNLVRQLSLDQFENEGRRMSPWNMDQAQGAKRLLNRQKSPIGLHKKVIASLLKPRNWRPPANRRFFLDSYEVGELCYTVEQIFMQEPTVLQLRAPVKIFGDLHGQFGDLMRLFDEYGFPSTAGDITYIDYLFLGDYVDRGQHSLETITLLLALKIEYPEHVHLIRGNHEAADINALFGFRLECIERMGEKDGIWAWTRFNQLFNWIPLAALIEKKIICMHGGIGRSINYLEQIESLQRPISMDAGSIVLMDLLWSDPTENDSVEGLQPNARGPGLVTFGPDRVLDFCKKNKLQLIIRAHECVMDGFERFAQGHLITLFSATNYCGTANNAGALLVLGRDLVVVPKLIHPLPPPVRSPESSPEHHLEEMWMQELNIQRPPTPTRGRPQPAHDRNSLAYI</sequence>
<evidence type="ECO:0000256" key="4">
    <source>
        <dbReference type="ARBA" id="ARBA00022441"/>
    </source>
</evidence>
<feature type="compositionally biased region" description="Acidic residues" evidence="14">
    <location>
        <begin position="341"/>
        <end position="351"/>
    </location>
</feature>
<dbReference type="InterPro" id="IPR015915">
    <property type="entry name" value="Kelch-typ_b-propeller"/>
</dbReference>
<dbReference type="PANTHER" id="PTHR46422:SF6">
    <property type="entry name" value="SERINE_THREONINE-PROTEIN PHOSPHATASE BSL1"/>
    <property type="match status" value="1"/>
</dbReference>
<dbReference type="InterPro" id="IPR006186">
    <property type="entry name" value="Ser/Thr-sp_prot-phosphatase"/>
</dbReference>
<dbReference type="InterPro" id="IPR004843">
    <property type="entry name" value="Calcineurin-like_PHP"/>
</dbReference>
<evidence type="ECO:0000256" key="9">
    <source>
        <dbReference type="ARBA" id="ARBA00023211"/>
    </source>
</evidence>
<gene>
    <name evidence="16" type="ORF">KI387_028548</name>
</gene>
<dbReference type="Pfam" id="PF00149">
    <property type="entry name" value="Metallophos"/>
    <property type="match status" value="1"/>
</dbReference>
<keyword evidence="4" id="KW-0880">Kelch repeat</keyword>
<proteinExistence type="inferred from homology"/>
<dbReference type="EMBL" id="JAHRHJ020000010">
    <property type="protein sequence ID" value="KAH9296866.1"/>
    <property type="molecule type" value="Genomic_DNA"/>
</dbReference>
<comment type="caution">
    <text evidence="16">The sequence shown here is derived from an EMBL/GenBank/DDBJ whole genome shotgun (WGS) entry which is preliminary data.</text>
</comment>
<dbReference type="PROSITE" id="PS00125">
    <property type="entry name" value="SER_THR_PHOSPHATASE"/>
    <property type="match status" value="1"/>
</dbReference>
<comment type="catalytic activity">
    <reaction evidence="11">
        <text>O-phospho-L-seryl-[protein] + H2O = L-seryl-[protein] + phosphate</text>
        <dbReference type="Rhea" id="RHEA:20629"/>
        <dbReference type="Rhea" id="RHEA-COMP:9863"/>
        <dbReference type="Rhea" id="RHEA-COMP:11604"/>
        <dbReference type="ChEBI" id="CHEBI:15377"/>
        <dbReference type="ChEBI" id="CHEBI:29999"/>
        <dbReference type="ChEBI" id="CHEBI:43474"/>
        <dbReference type="ChEBI" id="CHEBI:83421"/>
        <dbReference type="EC" id="3.1.3.16"/>
    </reaction>
</comment>
<evidence type="ECO:0000259" key="15">
    <source>
        <dbReference type="PROSITE" id="PS00125"/>
    </source>
</evidence>
<keyword evidence="6" id="KW-0677">Repeat</keyword>
<name>A0AA38CCQ1_TAXCH</name>
<keyword evidence="7 13" id="KW-0378">Hydrolase</keyword>
<dbReference type="GO" id="GO:0009742">
    <property type="term" value="P:brassinosteroid mediated signaling pathway"/>
    <property type="evidence" value="ECO:0007669"/>
    <property type="project" value="InterPro"/>
</dbReference>
<evidence type="ECO:0000256" key="14">
    <source>
        <dbReference type="SAM" id="MobiDB-lite"/>
    </source>
</evidence>
<feature type="compositionally biased region" description="Polar residues" evidence="14">
    <location>
        <begin position="352"/>
        <end position="361"/>
    </location>
</feature>
<dbReference type="Gene3D" id="3.60.21.10">
    <property type="match status" value="1"/>
</dbReference>
<keyword evidence="10" id="KW-0539">Nucleus</keyword>
<evidence type="ECO:0000256" key="7">
    <source>
        <dbReference type="ARBA" id="ARBA00022801"/>
    </source>
</evidence>
<keyword evidence="8" id="KW-0904">Protein phosphatase</keyword>
<dbReference type="InterPro" id="IPR041758">
    <property type="entry name" value="MPP_BSL_C"/>
</dbReference>
<feature type="compositionally biased region" description="Basic and acidic residues" evidence="14">
    <location>
        <begin position="780"/>
        <end position="790"/>
    </location>
</feature>
<evidence type="ECO:0000313" key="17">
    <source>
        <dbReference type="Proteomes" id="UP000824469"/>
    </source>
</evidence>
<accession>A0AA38CCQ1</accession>
<comment type="catalytic activity">
    <reaction evidence="12 13">
        <text>O-phospho-L-threonyl-[protein] + H2O = L-threonyl-[protein] + phosphate</text>
        <dbReference type="Rhea" id="RHEA:47004"/>
        <dbReference type="Rhea" id="RHEA-COMP:11060"/>
        <dbReference type="Rhea" id="RHEA-COMP:11605"/>
        <dbReference type="ChEBI" id="CHEBI:15377"/>
        <dbReference type="ChEBI" id="CHEBI:30013"/>
        <dbReference type="ChEBI" id="CHEBI:43474"/>
        <dbReference type="ChEBI" id="CHEBI:61977"/>
        <dbReference type="EC" id="3.1.3.16"/>
    </reaction>
</comment>
<dbReference type="GO" id="GO:0004722">
    <property type="term" value="F:protein serine/threonine phosphatase activity"/>
    <property type="evidence" value="ECO:0007669"/>
    <property type="project" value="UniProtKB-EC"/>
</dbReference>
<dbReference type="Pfam" id="PF01344">
    <property type="entry name" value="Kelch_1"/>
    <property type="match status" value="1"/>
</dbReference>
<evidence type="ECO:0000256" key="6">
    <source>
        <dbReference type="ARBA" id="ARBA00022737"/>
    </source>
</evidence>
<dbReference type="EC" id="3.1.3.16" evidence="13"/>
<feature type="region of interest" description="Disordered" evidence="14">
    <location>
        <begin position="277"/>
        <end position="361"/>
    </location>
</feature>
<feature type="compositionally biased region" description="Low complexity" evidence="14">
    <location>
        <begin position="317"/>
        <end position="334"/>
    </location>
</feature>
<dbReference type="PRINTS" id="PR00114">
    <property type="entry name" value="STPHPHTASE"/>
</dbReference>